<dbReference type="PANTHER" id="PTHR42872">
    <property type="entry name" value="PROTEIN-GLUTAMATE METHYLESTERASE/PROTEIN-GLUTAMINE GLUTAMINASE"/>
    <property type="match status" value="1"/>
</dbReference>
<dbReference type="OrthoDB" id="9793421at2"/>
<dbReference type="RefSeq" id="WP_139189188.1">
    <property type="nucleotide sequence ID" value="NZ_FNBW01000005.1"/>
</dbReference>
<evidence type="ECO:0000256" key="5">
    <source>
        <dbReference type="ARBA" id="ARBA00048267"/>
    </source>
</evidence>
<sequence>MSSLRVVVVAADPLLRKAVSESLNDLKTLGEVTAVTPTRATPDRMTATDAVLIVGTDADARTLKPAVAAAIGAGRPIVFVTVGEGGAPALLALGTPGTFSVKVADLDIRAQLASAAPKIADLLRRAEAAQVPAADPASATATAPTRAPAVPRPVAPGAPYLGVVICIGASTGGTDALLAILSKTPRTSPPIVIVQHMPEAYVGDFAARLDRSSPLDVSLAQDDLPLRMGLAVVAPGGRQLRLRKDAKGIWTRSGETDRFGGHCPAVDVLMNSAAEQLGKRAIGVVLTGMGRDGADGLLAMREAGARTVAQDEATSIVYGMPKAAFENGGADTVLPLGKVADFVSGLVMSFR</sequence>
<dbReference type="InterPro" id="IPR000673">
    <property type="entry name" value="Sig_transdc_resp-reg_Me-estase"/>
</dbReference>
<evidence type="ECO:0000259" key="7">
    <source>
        <dbReference type="PROSITE" id="PS50122"/>
    </source>
</evidence>
<dbReference type="Pfam" id="PF01339">
    <property type="entry name" value="CheB_methylest"/>
    <property type="match status" value="1"/>
</dbReference>
<evidence type="ECO:0000256" key="6">
    <source>
        <dbReference type="PROSITE-ProRule" id="PRU00050"/>
    </source>
</evidence>
<dbReference type="CDD" id="cd16432">
    <property type="entry name" value="CheB_Rec"/>
    <property type="match status" value="1"/>
</dbReference>
<dbReference type="PIRSF" id="PIRSF000876">
    <property type="entry name" value="RR_chemtxs_CheB"/>
    <property type="match status" value="1"/>
</dbReference>
<feature type="active site" evidence="6">
    <location>
        <position position="170"/>
    </location>
</feature>
<dbReference type="InterPro" id="IPR035909">
    <property type="entry name" value="CheB_C"/>
</dbReference>
<organism evidence="8 9">
    <name type="scientific">Thalassobaculum litoreum DSM 18839</name>
    <dbReference type="NCBI Taxonomy" id="1123362"/>
    <lineage>
        <taxon>Bacteria</taxon>
        <taxon>Pseudomonadati</taxon>
        <taxon>Pseudomonadota</taxon>
        <taxon>Alphaproteobacteria</taxon>
        <taxon>Rhodospirillales</taxon>
        <taxon>Thalassobaculaceae</taxon>
        <taxon>Thalassobaculum</taxon>
    </lineage>
</organism>
<evidence type="ECO:0000313" key="9">
    <source>
        <dbReference type="Proteomes" id="UP000198615"/>
    </source>
</evidence>
<comment type="catalytic activity">
    <reaction evidence="5">
        <text>[protein]-L-glutamate 5-O-methyl ester + H2O = L-glutamyl-[protein] + methanol + H(+)</text>
        <dbReference type="Rhea" id="RHEA:23236"/>
        <dbReference type="Rhea" id="RHEA-COMP:10208"/>
        <dbReference type="Rhea" id="RHEA-COMP:10311"/>
        <dbReference type="ChEBI" id="CHEBI:15377"/>
        <dbReference type="ChEBI" id="CHEBI:15378"/>
        <dbReference type="ChEBI" id="CHEBI:17790"/>
        <dbReference type="ChEBI" id="CHEBI:29973"/>
        <dbReference type="ChEBI" id="CHEBI:82795"/>
        <dbReference type="EC" id="3.1.1.61"/>
    </reaction>
</comment>
<evidence type="ECO:0000256" key="4">
    <source>
        <dbReference type="ARBA" id="ARBA00039140"/>
    </source>
</evidence>
<dbReference type="PANTHER" id="PTHR42872:SF6">
    <property type="entry name" value="PROTEIN-GLUTAMATE METHYLESTERASE_PROTEIN-GLUTAMINE GLUTAMINASE"/>
    <property type="match status" value="1"/>
</dbReference>
<feature type="domain" description="CheB-type methylesterase" evidence="7">
    <location>
        <begin position="159"/>
        <end position="340"/>
    </location>
</feature>
<dbReference type="Proteomes" id="UP000198615">
    <property type="component" value="Unassembled WGS sequence"/>
</dbReference>
<evidence type="ECO:0000256" key="1">
    <source>
        <dbReference type="ARBA" id="ARBA00022490"/>
    </source>
</evidence>
<dbReference type="EMBL" id="FNBW01000005">
    <property type="protein sequence ID" value="SDF63942.1"/>
    <property type="molecule type" value="Genomic_DNA"/>
</dbReference>
<dbReference type="GO" id="GO:0006935">
    <property type="term" value="P:chemotaxis"/>
    <property type="evidence" value="ECO:0007669"/>
    <property type="project" value="UniProtKB-UniRule"/>
</dbReference>
<dbReference type="GO" id="GO:0005737">
    <property type="term" value="C:cytoplasm"/>
    <property type="evidence" value="ECO:0007669"/>
    <property type="project" value="InterPro"/>
</dbReference>
<gene>
    <name evidence="8" type="ORF">SAMN05660686_01879</name>
</gene>
<comment type="caution">
    <text evidence="8">The sequence shown here is derived from an EMBL/GenBank/DDBJ whole genome shotgun (WGS) entry which is preliminary data.</text>
</comment>
<proteinExistence type="predicted"/>
<dbReference type="PROSITE" id="PS50122">
    <property type="entry name" value="CHEB"/>
    <property type="match status" value="1"/>
</dbReference>
<name>A0A8G2EW52_9PROT</name>
<evidence type="ECO:0000313" key="8">
    <source>
        <dbReference type="EMBL" id="SDF63942.1"/>
    </source>
</evidence>
<dbReference type="GO" id="GO:0008984">
    <property type="term" value="F:protein-glutamate methylesterase activity"/>
    <property type="evidence" value="ECO:0007669"/>
    <property type="project" value="UniProtKB-EC"/>
</dbReference>
<dbReference type="SUPFAM" id="SSF52738">
    <property type="entry name" value="Methylesterase CheB, C-terminal domain"/>
    <property type="match status" value="1"/>
</dbReference>
<dbReference type="Gene3D" id="3.40.50.180">
    <property type="entry name" value="Methylesterase CheB, C-terminal domain"/>
    <property type="match status" value="1"/>
</dbReference>
<keyword evidence="3 6" id="KW-0378">Hydrolase</keyword>
<evidence type="ECO:0000256" key="2">
    <source>
        <dbReference type="ARBA" id="ARBA00022500"/>
    </source>
</evidence>
<keyword evidence="1" id="KW-0963">Cytoplasm</keyword>
<evidence type="ECO:0000256" key="3">
    <source>
        <dbReference type="ARBA" id="ARBA00022801"/>
    </source>
</evidence>
<reference evidence="8 9" key="1">
    <citation type="submission" date="2016-10" db="EMBL/GenBank/DDBJ databases">
        <authorList>
            <person name="Varghese N."/>
            <person name="Submissions S."/>
        </authorList>
    </citation>
    <scope>NUCLEOTIDE SEQUENCE [LARGE SCALE GENOMIC DNA]</scope>
    <source>
        <strain evidence="8 9">DSM 18839</strain>
    </source>
</reference>
<keyword evidence="9" id="KW-1185">Reference proteome</keyword>
<dbReference type="EC" id="3.1.1.61" evidence="4"/>
<feature type="active site" evidence="6">
    <location>
        <position position="292"/>
    </location>
</feature>
<accession>A0A8G2EW52</accession>
<dbReference type="InterPro" id="IPR008248">
    <property type="entry name" value="CheB-like"/>
</dbReference>
<dbReference type="AlphaFoldDB" id="A0A8G2EW52"/>
<keyword evidence="2 6" id="KW-0145">Chemotaxis</keyword>
<feature type="active site" evidence="6">
    <location>
        <position position="196"/>
    </location>
</feature>
<dbReference type="GO" id="GO:0000156">
    <property type="term" value="F:phosphorelay response regulator activity"/>
    <property type="evidence" value="ECO:0007669"/>
    <property type="project" value="InterPro"/>
</dbReference>
<protein>
    <recommendedName>
        <fullName evidence="4">protein-glutamate methylesterase</fullName>
        <ecNumber evidence="4">3.1.1.61</ecNumber>
    </recommendedName>
</protein>